<reference evidence="8" key="1">
    <citation type="submission" date="2019-04" db="EMBL/GenBank/DDBJ databases">
        <title>Friends and foes A comparative genomics study of 23 Aspergillus species from section Flavi.</title>
        <authorList>
            <consortium name="DOE Joint Genome Institute"/>
            <person name="Kjaerbolling I."/>
            <person name="Vesth T."/>
            <person name="Frisvad J.C."/>
            <person name="Nybo J.L."/>
            <person name="Theobald S."/>
            <person name="Kildgaard S."/>
            <person name="Isbrandt T."/>
            <person name="Kuo A."/>
            <person name="Sato A."/>
            <person name="Lyhne E.K."/>
            <person name="Kogle M.E."/>
            <person name="Wiebenga A."/>
            <person name="Kun R.S."/>
            <person name="Lubbers R.J."/>
            <person name="Makela M.R."/>
            <person name="Barry K."/>
            <person name="Chovatia M."/>
            <person name="Clum A."/>
            <person name="Daum C."/>
            <person name="Haridas S."/>
            <person name="He G."/>
            <person name="LaButti K."/>
            <person name="Lipzen A."/>
            <person name="Mondo S."/>
            <person name="Riley R."/>
            <person name="Salamov A."/>
            <person name="Simmons B.A."/>
            <person name="Magnuson J.K."/>
            <person name="Henrissat B."/>
            <person name="Mortensen U.H."/>
            <person name="Larsen T.O."/>
            <person name="Devries R.P."/>
            <person name="Grigoriev I.V."/>
            <person name="Machida M."/>
            <person name="Baker S.E."/>
            <person name="Andersen M.R."/>
        </authorList>
    </citation>
    <scope>NUCLEOTIDE SEQUENCE</scope>
    <source>
        <strain evidence="8">CBS 117612</strain>
    </source>
</reference>
<name>A0A5N6YQ78_9EURO</name>
<dbReference type="GO" id="GO:0005634">
    <property type="term" value="C:nucleus"/>
    <property type="evidence" value="ECO:0007669"/>
    <property type="project" value="UniProtKB-SubCell"/>
</dbReference>
<dbReference type="SUPFAM" id="SSF57701">
    <property type="entry name" value="Zn2/Cys6 DNA-binding domain"/>
    <property type="match status" value="1"/>
</dbReference>
<dbReference type="CDD" id="cd00067">
    <property type="entry name" value="GAL4"/>
    <property type="match status" value="1"/>
</dbReference>
<gene>
    <name evidence="8" type="ORF">BDV24DRAFT_170671</name>
</gene>
<feature type="region of interest" description="Disordered" evidence="6">
    <location>
        <begin position="59"/>
        <end position="92"/>
    </location>
</feature>
<evidence type="ECO:0000256" key="3">
    <source>
        <dbReference type="ARBA" id="ARBA00023125"/>
    </source>
</evidence>
<protein>
    <submittedName>
        <fullName evidence="8">Fungal-specific transcription factor domain-containing protein</fullName>
    </submittedName>
</protein>
<organism evidence="8">
    <name type="scientific">Aspergillus arachidicola</name>
    <dbReference type="NCBI Taxonomy" id="656916"/>
    <lineage>
        <taxon>Eukaryota</taxon>
        <taxon>Fungi</taxon>
        <taxon>Dikarya</taxon>
        <taxon>Ascomycota</taxon>
        <taxon>Pezizomycotina</taxon>
        <taxon>Eurotiomycetes</taxon>
        <taxon>Eurotiomycetidae</taxon>
        <taxon>Eurotiales</taxon>
        <taxon>Aspergillaceae</taxon>
        <taxon>Aspergillus</taxon>
        <taxon>Aspergillus subgen. Circumdati</taxon>
    </lineage>
</organism>
<evidence type="ECO:0000259" key="7">
    <source>
        <dbReference type="PROSITE" id="PS50048"/>
    </source>
</evidence>
<dbReference type="GO" id="GO:0000981">
    <property type="term" value="F:DNA-binding transcription factor activity, RNA polymerase II-specific"/>
    <property type="evidence" value="ECO:0007669"/>
    <property type="project" value="InterPro"/>
</dbReference>
<proteinExistence type="predicted"/>
<dbReference type="GO" id="GO:0003677">
    <property type="term" value="F:DNA binding"/>
    <property type="evidence" value="ECO:0007669"/>
    <property type="project" value="UniProtKB-KW"/>
</dbReference>
<accession>A0A5N6YQ78</accession>
<keyword evidence="5" id="KW-0539">Nucleus</keyword>
<dbReference type="EMBL" id="ML737112">
    <property type="protein sequence ID" value="KAE8347561.1"/>
    <property type="molecule type" value="Genomic_DNA"/>
</dbReference>
<sequence>MASHTTRNYARYPRQRYRLPSPRTKTGCFECRRYRKKCGEHRPMCSRCLSRRIDCHWPDSGPAEEPASQVSSTGDRVQRHIPIQSAPPSPPSLARPLGIMKADLASPSPAFMDQYVRETKNPFITHLLPVAANDELILHSILTLGGAHLDSKHTSAPTRLCVRKHYGRFIHLLREAINHFSLDPAQSLRIALSLLMLCMIEVKEAGAISHIRACQKVVPPLLHTPSDSTAHEALLGVAFATPYANNTNMEPDTRSLSFIPSQHILERFRTFGVITARIFPLIELIPRVISLCQQRQADSASNECSRANWTEFHEIIRCIGSFENQPQVLPSNLCHLEPQDVQVGKLYVYALTIFTYDAMWGNALADSSALVAVVHRHAIAALDLLPCLLPTRMASILLWPIAIIGSCLVSDQDRDRFRKALQGEVHCIPLVQKLQDILYALWAKGTPPYYGPSGLQKLLLTERLTLYPS</sequence>
<dbReference type="PROSITE" id="PS50048">
    <property type="entry name" value="ZN2_CY6_FUNGAL_2"/>
    <property type="match status" value="1"/>
</dbReference>
<evidence type="ECO:0000256" key="2">
    <source>
        <dbReference type="ARBA" id="ARBA00023015"/>
    </source>
</evidence>
<dbReference type="InterPro" id="IPR001138">
    <property type="entry name" value="Zn2Cys6_DnaBD"/>
</dbReference>
<dbReference type="PROSITE" id="PS00463">
    <property type="entry name" value="ZN2_CY6_FUNGAL_1"/>
    <property type="match status" value="1"/>
</dbReference>
<dbReference type="PANTHER" id="PTHR37534:SF46">
    <property type="entry name" value="ZN(II)2CYS6 TRANSCRIPTION FACTOR (EUROFUNG)"/>
    <property type="match status" value="1"/>
</dbReference>
<dbReference type="PANTHER" id="PTHR37534">
    <property type="entry name" value="TRANSCRIPTIONAL ACTIVATOR PROTEIN UGA3"/>
    <property type="match status" value="1"/>
</dbReference>
<dbReference type="Pfam" id="PF11951">
    <property type="entry name" value="Fungal_trans_2"/>
    <property type="match status" value="1"/>
</dbReference>
<feature type="domain" description="Zn(2)-C6 fungal-type" evidence="7">
    <location>
        <begin position="27"/>
        <end position="57"/>
    </location>
</feature>
<keyword evidence="3" id="KW-0238">DNA-binding</keyword>
<evidence type="ECO:0000256" key="1">
    <source>
        <dbReference type="ARBA" id="ARBA00004123"/>
    </source>
</evidence>
<dbReference type="GO" id="GO:0008270">
    <property type="term" value="F:zinc ion binding"/>
    <property type="evidence" value="ECO:0007669"/>
    <property type="project" value="InterPro"/>
</dbReference>
<dbReference type="SMART" id="SM00066">
    <property type="entry name" value="GAL4"/>
    <property type="match status" value="1"/>
</dbReference>
<keyword evidence="4" id="KW-0804">Transcription</keyword>
<comment type="subcellular location">
    <subcellularLocation>
        <location evidence="1">Nucleus</location>
    </subcellularLocation>
</comment>
<evidence type="ECO:0000256" key="6">
    <source>
        <dbReference type="SAM" id="MobiDB-lite"/>
    </source>
</evidence>
<dbReference type="Proteomes" id="UP000325558">
    <property type="component" value="Unassembled WGS sequence"/>
</dbReference>
<dbReference type="Gene3D" id="4.10.240.10">
    <property type="entry name" value="Zn(2)-C6 fungal-type DNA-binding domain"/>
    <property type="match status" value="1"/>
</dbReference>
<dbReference type="GO" id="GO:0009893">
    <property type="term" value="P:positive regulation of metabolic process"/>
    <property type="evidence" value="ECO:0007669"/>
    <property type="project" value="UniProtKB-ARBA"/>
</dbReference>
<dbReference type="InterPro" id="IPR036864">
    <property type="entry name" value="Zn2-C6_fun-type_DNA-bd_sf"/>
</dbReference>
<dbReference type="Pfam" id="PF00172">
    <property type="entry name" value="Zn_clus"/>
    <property type="match status" value="1"/>
</dbReference>
<dbReference type="InterPro" id="IPR021858">
    <property type="entry name" value="Fun_TF"/>
</dbReference>
<dbReference type="AlphaFoldDB" id="A0A5N6YQ78"/>
<keyword evidence="2" id="KW-0805">Transcription regulation</keyword>
<dbReference type="OrthoDB" id="187139at2759"/>
<evidence type="ECO:0000256" key="5">
    <source>
        <dbReference type="ARBA" id="ARBA00023242"/>
    </source>
</evidence>
<evidence type="ECO:0000256" key="4">
    <source>
        <dbReference type="ARBA" id="ARBA00023163"/>
    </source>
</evidence>
<evidence type="ECO:0000313" key="8">
    <source>
        <dbReference type="EMBL" id="KAE8347561.1"/>
    </source>
</evidence>